<organism evidence="1 2">
    <name type="scientific">Linnemannia schmuckeri</name>
    <dbReference type="NCBI Taxonomy" id="64567"/>
    <lineage>
        <taxon>Eukaryota</taxon>
        <taxon>Fungi</taxon>
        <taxon>Fungi incertae sedis</taxon>
        <taxon>Mucoromycota</taxon>
        <taxon>Mortierellomycotina</taxon>
        <taxon>Mortierellomycetes</taxon>
        <taxon>Mortierellales</taxon>
        <taxon>Mortierellaceae</taxon>
        <taxon>Linnemannia</taxon>
    </lineage>
</organism>
<gene>
    <name evidence="1" type="ORF">BG015_007322</name>
</gene>
<reference evidence="1" key="1">
    <citation type="journal article" date="2020" name="Fungal Divers.">
        <title>Resolving the Mortierellaceae phylogeny through synthesis of multi-gene phylogenetics and phylogenomics.</title>
        <authorList>
            <person name="Vandepol N."/>
            <person name="Liber J."/>
            <person name="Desiro A."/>
            <person name="Na H."/>
            <person name="Kennedy M."/>
            <person name="Barry K."/>
            <person name="Grigoriev I.V."/>
            <person name="Miller A.N."/>
            <person name="O'Donnell K."/>
            <person name="Stajich J.E."/>
            <person name="Bonito G."/>
        </authorList>
    </citation>
    <scope>NUCLEOTIDE SEQUENCE</scope>
    <source>
        <strain evidence="1">NRRL 6426</strain>
    </source>
</reference>
<name>A0A9P5RYM7_9FUNG</name>
<sequence length="54" mass="6164">GAAKRIEGITPTSIVELLKYVQRTKRLPTMLTGEPIRSGSRKDRLRQRLMAKEL</sequence>
<dbReference type="InterPro" id="IPR044920">
    <property type="entry name" value="MnmG_C_subdom_sf"/>
</dbReference>
<dbReference type="Proteomes" id="UP000748756">
    <property type="component" value="Unassembled WGS sequence"/>
</dbReference>
<evidence type="ECO:0000313" key="2">
    <source>
        <dbReference type="Proteomes" id="UP000748756"/>
    </source>
</evidence>
<proteinExistence type="predicted"/>
<comment type="caution">
    <text evidence="1">The sequence shown here is derived from an EMBL/GenBank/DDBJ whole genome shotgun (WGS) entry which is preliminary data.</text>
</comment>
<feature type="non-terminal residue" evidence="1">
    <location>
        <position position="1"/>
    </location>
</feature>
<dbReference type="Gene3D" id="1.10.150.570">
    <property type="entry name" value="GidA associated domain, C-terminal subdomain"/>
    <property type="match status" value="1"/>
</dbReference>
<dbReference type="AlphaFoldDB" id="A0A9P5RYM7"/>
<evidence type="ECO:0000313" key="1">
    <source>
        <dbReference type="EMBL" id="KAF9150867.1"/>
    </source>
</evidence>
<keyword evidence="2" id="KW-1185">Reference proteome</keyword>
<protein>
    <submittedName>
        <fullName evidence="1">Uncharacterized protein</fullName>
    </submittedName>
</protein>
<dbReference type="OrthoDB" id="3329at2759"/>
<accession>A0A9P5RYM7</accession>
<dbReference type="EMBL" id="JAAAUQ010000374">
    <property type="protein sequence ID" value="KAF9150867.1"/>
    <property type="molecule type" value="Genomic_DNA"/>
</dbReference>